<dbReference type="EMBL" id="KN847477">
    <property type="protein sequence ID" value="KIX06432.1"/>
    <property type="molecule type" value="Genomic_DNA"/>
</dbReference>
<feature type="transmembrane region" description="Helical" evidence="14">
    <location>
        <begin position="166"/>
        <end position="188"/>
    </location>
</feature>
<dbReference type="InterPro" id="IPR017927">
    <property type="entry name" value="FAD-bd_FR_type"/>
</dbReference>
<evidence type="ECO:0000313" key="16">
    <source>
        <dbReference type="EMBL" id="KIX06432.1"/>
    </source>
</evidence>
<evidence type="ECO:0000256" key="14">
    <source>
        <dbReference type="SAM" id="Phobius"/>
    </source>
</evidence>
<dbReference type="InterPro" id="IPR051410">
    <property type="entry name" value="Ferric/Cupric_Reductase"/>
</dbReference>
<name>A0A0D2FW90_9EURO</name>
<keyword evidence="6 14" id="KW-0812">Transmembrane</keyword>
<dbReference type="PROSITE" id="PS51384">
    <property type="entry name" value="FAD_FR"/>
    <property type="match status" value="1"/>
</dbReference>
<keyword evidence="5" id="KW-1003">Cell membrane</keyword>
<evidence type="ECO:0000256" key="10">
    <source>
        <dbReference type="ARBA" id="ARBA00023065"/>
    </source>
</evidence>
<evidence type="ECO:0000256" key="6">
    <source>
        <dbReference type="ARBA" id="ARBA00022692"/>
    </source>
</evidence>
<evidence type="ECO:0000256" key="7">
    <source>
        <dbReference type="ARBA" id="ARBA00022982"/>
    </source>
</evidence>
<gene>
    <name evidence="16" type="ORF">Z518_04408</name>
</gene>
<dbReference type="Proteomes" id="UP000053617">
    <property type="component" value="Unassembled WGS sequence"/>
</dbReference>
<feature type="region of interest" description="Disordered" evidence="13">
    <location>
        <begin position="1"/>
        <end position="22"/>
    </location>
</feature>
<dbReference type="STRING" id="1442369.A0A0D2FW90"/>
<evidence type="ECO:0000259" key="15">
    <source>
        <dbReference type="PROSITE" id="PS51384"/>
    </source>
</evidence>
<dbReference type="CDD" id="cd06186">
    <property type="entry name" value="NOX_Duox_like_FAD_NADP"/>
    <property type="match status" value="1"/>
</dbReference>
<keyword evidence="4" id="KW-0813">Transport</keyword>
<dbReference type="GO" id="GO:0005886">
    <property type="term" value="C:plasma membrane"/>
    <property type="evidence" value="ECO:0007669"/>
    <property type="project" value="UniProtKB-SubCell"/>
</dbReference>
<dbReference type="InterPro" id="IPR013121">
    <property type="entry name" value="Fe_red_NAD-bd_6"/>
</dbReference>
<dbReference type="VEuPathDB" id="FungiDB:Z518_04408"/>
<evidence type="ECO:0000256" key="9">
    <source>
        <dbReference type="ARBA" id="ARBA00023002"/>
    </source>
</evidence>
<evidence type="ECO:0000256" key="8">
    <source>
        <dbReference type="ARBA" id="ARBA00022989"/>
    </source>
</evidence>
<dbReference type="RefSeq" id="XP_013273568.1">
    <property type="nucleotide sequence ID" value="XM_013418114.1"/>
</dbReference>
<dbReference type="GO" id="GO:0006879">
    <property type="term" value="P:intracellular iron ion homeostasis"/>
    <property type="evidence" value="ECO:0007669"/>
    <property type="project" value="TreeGrafter"/>
</dbReference>
<dbReference type="SFLD" id="SFLDS00052">
    <property type="entry name" value="Ferric_Reductase_Domain"/>
    <property type="match status" value="1"/>
</dbReference>
<reference evidence="16 17" key="1">
    <citation type="submission" date="2015-01" db="EMBL/GenBank/DDBJ databases">
        <title>The Genome Sequence of Rhinocladiella mackenzie CBS 650.93.</title>
        <authorList>
            <consortium name="The Broad Institute Genomics Platform"/>
            <person name="Cuomo C."/>
            <person name="de Hoog S."/>
            <person name="Gorbushina A."/>
            <person name="Stielow B."/>
            <person name="Teixiera M."/>
            <person name="Abouelleil A."/>
            <person name="Chapman S.B."/>
            <person name="Priest M."/>
            <person name="Young S.K."/>
            <person name="Wortman J."/>
            <person name="Nusbaum C."/>
            <person name="Birren B."/>
        </authorList>
    </citation>
    <scope>NUCLEOTIDE SEQUENCE [LARGE SCALE GENOMIC DNA]</scope>
    <source>
        <strain evidence="16 17">CBS 650.93</strain>
    </source>
</reference>
<evidence type="ECO:0000256" key="1">
    <source>
        <dbReference type="ARBA" id="ARBA00004651"/>
    </source>
</evidence>
<dbReference type="EC" id="1.16.1.9" evidence="3"/>
<evidence type="ECO:0000256" key="4">
    <source>
        <dbReference type="ARBA" id="ARBA00022448"/>
    </source>
</evidence>
<accession>A0A0D2FW90</accession>
<dbReference type="Gene3D" id="3.40.50.80">
    <property type="entry name" value="Nucleotide-binding domain of ferredoxin-NADP reductase (FNR) module"/>
    <property type="match status" value="1"/>
</dbReference>
<evidence type="ECO:0000256" key="2">
    <source>
        <dbReference type="ARBA" id="ARBA00006278"/>
    </source>
</evidence>
<feature type="transmembrane region" description="Helical" evidence="14">
    <location>
        <begin position="234"/>
        <end position="254"/>
    </location>
</feature>
<organism evidence="16 17">
    <name type="scientific">Rhinocladiella mackenziei CBS 650.93</name>
    <dbReference type="NCBI Taxonomy" id="1442369"/>
    <lineage>
        <taxon>Eukaryota</taxon>
        <taxon>Fungi</taxon>
        <taxon>Dikarya</taxon>
        <taxon>Ascomycota</taxon>
        <taxon>Pezizomycotina</taxon>
        <taxon>Eurotiomycetes</taxon>
        <taxon>Chaetothyriomycetidae</taxon>
        <taxon>Chaetothyriales</taxon>
        <taxon>Herpotrichiellaceae</taxon>
        <taxon>Rhinocladiella</taxon>
    </lineage>
</organism>
<feature type="transmembrane region" description="Helical" evidence="14">
    <location>
        <begin position="266"/>
        <end position="286"/>
    </location>
</feature>
<dbReference type="PANTHER" id="PTHR32361">
    <property type="entry name" value="FERRIC/CUPRIC REDUCTASE TRANSMEMBRANE COMPONENT"/>
    <property type="match status" value="1"/>
</dbReference>
<dbReference type="InterPro" id="IPR013130">
    <property type="entry name" value="Fe3_Rdtase_TM_dom"/>
</dbReference>
<comment type="similarity">
    <text evidence="2">Belongs to the ferric reductase (FRE) family.</text>
</comment>
<dbReference type="SFLD" id="SFLDG01168">
    <property type="entry name" value="Ferric_reductase_subgroup_(FRE"/>
    <property type="match status" value="1"/>
</dbReference>
<comment type="subcellular location">
    <subcellularLocation>
        <location evidence="1">Cell membrane</location>
        <topology evidence="1">Multi-pass membrane protein</topology>
    </subcellularLocation>
</comment>
<dbReference type="Pfam" id="PF08030">
    <property type="entry name" value="NAD_binding_6"/>
    <property type="match status" value="1"/>
</dbReference>
<evidence type="ECO:0000256" key="5">
    <source>
        <dbReference type="ARBA" id="ARBA00022475"/>
    </source>
</evidence>
<evidence type="ECO:0000256" key="13">
    <source>
        <dbReference type="SAM" id="MobiDB-lite"/>
    </source>
</evidence>
<protein>
    <recommendedName>
        <fullName evidence="3">ferric-chelate reductase (NADPH)</fullName>
        <ecNumber evidence="3">1.16.1.9</ecNumber>
    </recommendedName>
</protein>
<sequence length="606" mass="68293">MASVVGAQSSVTGNSTTSGGSQYQNDATQRYLNMLNEDLGHNYLWSLLGVIALVLIYSIIQRVAKHIRHLATMNNLGALRYFSQASPTFNMLKSKLLYAPMLYYRRAREIKFSRNVNFGPLPTRFQALFILLLVVTNVFTCTWNIPWSDPELQVLPILRNRTGTMAVVNLIPIMTMATVKNPLISLLDISYDTFNLMHRWLGRISILEAIVHALCWLIAEVDSEGWAAVGESVHHSFIYSGLIAVIGFTVIFLQSPKVVRNLAYEFFLHLHFVLVAIIIAFLWIHLEELPQRYLLLGAIIIWGVARTWRLATLMYRSVGRGGVAARIHLLQGDAIKISLQTPRPWTYRPGQSLYLTVPSIGLWTAHPFSVAWSGIEDLSSLSDSDRSHFNEKRPAISSRSIDVEAPGEPTISLIIKKQRGLTRQLWNHADKAVEIRPLTAYIEGPYGNERKLSSYGTVMLFTSGVGITHQLGYVRELVAGFAEGTVATKRLTLVWVIPSTECLDWIRPWMHEILAMERRREVLKILVYITRAGLSQSIRSPSEMVRMYRGRPNIEELMRIEAGEKIGCLAVSTCAGGELADEVRRVSRLMLNNGTNLDLIEEGFGW</sequence>
<dbReference type="GO" id="GO:0052851">
    <property type="term" value="F:ferric-chelate reductase (NADPH) activity"/>
    <property type="evidence" value="ECO:0007669"/>
    <property type="project" value="UniProtKB-EC"/>
</dbReference>
<dbReference type="Pfam" id="PF01794">
    <property type="entry name" value="Ferric_reduct"/>
    <property type="match status" value="1"/>
</dbReference>
<keyword evidence="11 14" id="KW-0472">Membrane</keyword>
<dbReference type="Pfam" id="PF08022">
    <property type="entry name" value="FAD_binding_8"/>
    <property type="match status" value="1"/>
</dbReference>
<feature type="compositionally biased region" description="Low complexity" evidence="13">
    <location>
        <begin position="9"/>
        <end position="21"/>
    </location>
</feature>
<dbReference type="GeneID" id="25292479"/>
<comment type="catalytic activity">
    <reaction evidence="12">
        <text>2 a Fe(II)-siderophore + NADP(+) + H(+) = 2 a Fe(III)-siderophore + NADPH</text>
        <dbReference type="Rhea" id="RHEA:28795"/>
        <dbReference type="Rhea" id="RHEA-COMP:11342"/>
        <dbReference type="Rhea" id="RHEA-COMP:11344"/>
        <dbReference type="ChEBI" id="CHEBI:15378"/>
        <dbReference type="ChEBI" id="CHEBI:29033"/>
        <dbReference type="ChEBI" id="CHEBI:29034"/>
        <dbReference type="ChEBI" id="CHEBI:57783"/>
        <dbReference type="ChEBI" id="CHEBI:58349"/>
        <dbReference type="EC" id="1.16.1.9"/>
    </reaction>
</comment>
<dbReference type="InterPro" id="IPR013112">
    <property type="entry name" value="FAD-bd_8"/>
</dbReference>
<evidence type="ECO:0000256" key="3">
    <source>
        <dbReference type="ARBA" id="ARBA00012668"/>
    </source>
</evidence>
<dbReference type="GO" id="GO:0015677">
    <property type="term" value="P:copper ion import"/>
    <property type="evidence" value="ECO:0007669"/>
    <property type="project" value="TreeGrafter"/>
</dbReference>
<keyword evidence="17" id="KW-1185">Reference proteome</keyword>
<dbReference type="InterPro" id="IPR017938">
    <property type="entry name" value="Riboflavin_synthase-like_b-brl"/>
</dbReference>
<dbReference type="GO" id="GO:0006826">
    <property type="term" value="P:iron ion transport"/>
    <property type="evidence" value="ECO:0007669"/>
    <property type="project" value="UniProtKB-ARBA"/>
</dbReference>
<feature type="transmembrane region" description="Helical" evidence="14">
    <location>
        <begin position="200"/>
        <end position="219"/>
    </location>
</feature>
<keyword evidence="9" id="KW-0560">Oxidoreductase</keyword>
<dbReference type="InterPro" id="IPR039261">
    <property type="entry name" value="FNR_nucleotide-bd"/>
</dbReference>
<proteinExistence type="inferred from homology"/>
<evidence type="ECO:0000256" key="12">
    <source>
        <dbReference type="ARBA" id="ARBA00048483"/>
    </source>
</evidence>
<keyword evidence="8 14" id="KW-1133">Transmembrane helix</keyword>
<evidence type="ECO:0000256" key="11">
    <source>
        <dbReference type="ARBA" id="ARBA00023136"/>
    </source>
</evidence>
<keyword evidence="7" id="KW-0249">Electron transport</keyword>
<feature type="transmembrane region" description="Helical" evidence="14">
    <location>
        <begin position="43"/>
        <end position="60"/>
    </location>
</feature>
<dbReference type="SUPFAM" id="SSF63380">
    <property type="entry name" value="Riboflavin synthase domain-like"/>
    <property type="match status" value="1"/>
</dbReference>
<feature type="transmembrane region" description="Helical" evidence="14">
    <location>
        <begin position="127"/>
        <end position="146"/>
    </location>
</feature>
<dbReference type="HOGENOM" id="CLU_010365_3_1_1"/>
<evidence type="ECO:0000313" key="17">
    <source>
        <dbReference type="Proteomes" id="UP000053617"/>
    </source>
</evidence>
<keyword evidence="10" id="KW-0406">Ion transport</keyword>
<feature type="domain" description="FAD-binding FR-type" evidence="15">
    <location>
        <begin position="316"/>
        <end position="452"/>
    </location>
</feature>
<dbReference type="AlphaFoldDB" id="A0A0D2FW90"/>
<dbReference type="OrthoDB" id="4494341at2759"/>
<dbReference type="PANTHER" id="PTHR32361:SF24">
    <property type="entry name" value="REDUCTASE, PUTATIVE (AFU_ORTHOLOGUE AFUA_3G10820)-RELATED"/>
    <property type="match status" value="1"/>
</dbReference>